<dbReference type="InterPro" id="IPR000835">
    <property type="entry name" value="HTH_MarR-typ"/>
</dbReference>
<reference evidence="2" key="1">
    <citation type="submission" date="2024-07" db="EMBL/GenBank/DDBJ databases">
        <authorList>
            <person name="Yu S.T."/>
        </authorList>
    </citation>
    <scope>NUCLEOTIDE SEQUENCE</scope>
    <source>
        <strain evidence="2">R39</strain>
    </source>
</reference>
<protein>
    <submittedName>
        <fullName evidence="2">MarR family transcriptional regulator</fullName>
    </submittedName>
</protein>
<dbReference type="InterPro" id="IPR036388">
    <property type="entry name" value="WH-like_DNA-bd_sf"/>
</dbReference>
<dbReference type="EMBL" id="CP163441">
    <property type="protein sequence ID" value="XDQ49750.1"/>
    <property type="molecule type" value="Genomic_DNA"/>
</dbReference>
<dbReference type="InterPro" id="IPR036390">
    <property type="entry name" value="WH_DNA-bd_sf"/>
</dbReference>
<gene>
    <name evidence="2" type="ORF">AB5J52_38295</name>
</gene>
<dbReference type="AlphaFoldDB" id="A0AB39R4J7"/>
<proteinExistence type="predicted"/>
<organism evidence="2">
    <name type="scientific">Streptomyces sp. R39</name>
    <dbReference type="NCBI Taxonomy" id="3238631"/>
    <lineage>
        <taxon>Bacteria</taxon>
        <taxon>Bacillati</taxon>
        <taxon>Actinomycetota</taxon>
        <taxon>Actinomycetes</taxon>
        <taxon>Kitasatosporales</taxon>
        <taxon>Streptomycetaceae</taxon>
        <taxon>Streptomyces</taxon>
    </lineage>
</organism>
<dbReference type="Gene3D" id="1.10.10.10">
    <property type="entry name" value="Winged helix-like DNA-binding domain superfamily/Winged helix DNA-binding domain"/>
    <property type="match status" value="1"/>
</dbReference>
<dbReference type="Pfam" id="PF12802">
    <property type="entry name" value="MarR_2"/>
    <property type="match status" value="1"/>
</dbReference>
<dbReference type="SUPFAM" id="SSF46785">
    <property type="entry name" value="Winged helix' DNA-binding domain"/>
    <property type="match status" value="1"/>
</dbReference>
<name>A0AB39R4J7_9ACTN</name>
<evidence type="ECO:0000313" key="2">
    <source>
        <dbReference type="EMBL" id="XDQ49750.1"/>
    </source>
</evidence>
<feature type="domain" description="HTH marR-type" evidence="1">
    <location>
        <begin position="11"/>
        <end position="55"/>
    </location>
</feature>
<sequence>MQRGYRGDRAVLAYVAGHPGATTRQVAQAIRIPERRATRNLDRLTDDGLLMVASDGTPRALRSYQFALPDGEPKQTPGL</sequence>
<evidence type="ECO:0000259" key="1">
    <source>
        <dbReference type="Pfam" id="PF12802"/>
    </source>
</evidence>
<accession>A0AB39R4J7</accession>
<dbReference type="GO" id="GO:0003700">
    <property type="term" value="F:DNA-binding transcription factor activity"/>
    <property type="evidence" value="ECO:0007669"/>
    <property type="project" value="InterPro"/>
</dbReference>
<dbReference type="RefSeq" id="WP_369228301.1">
    <property type="nucleotide sequence ID" value="NZ_CP163441.1"/>
</dbReference>